<feature type="chain" id="PRO_5038797873" evidence="2">
    <location>
        <begin position="24"/>
        <end position="246"/>
    </location>
</feature>
<sequence length="246" mass="27082">MRSKGTYWLKLLLVFSLVLPLLAACGIDQKIEEQYPLESVNGSGSSTSYVYRAAGVSVPEVAKALADQQKPEQQSTEAKDRMFLVYSNRIIHLQQDAEKPEDTLIEVDSKEYVRENYSSSFLEGYLLASFLGSLFDNGRYGHGTYRGYEERGTYKPTGGSYHAPSAQEKKAVPPMTVTRTGSIFKRSKNADSTTKSGSGGALSNPSKGKITRNDGSGGKKSSSWLTPRKSTKPKTRVGFGRVSRRR</sequence>
<keyword evidence="4" id="KW-1185">Reference proteome</keyword>
<dbReference type="KEGG" id="plyc:GXP70_19365"/>
<reference evidence="3 4" key="1">
    <citation type="submission" date="2020-01" db="EMBL/GenBank/DDBJ databases">
        <title>Paenibacillus sp. nov., isolated from tomato rhizosphere.</title>
        <authorList>
            <person name="Weon H.-Y."/>
            <person name="Lee S.A."/>
        </authorList>
    </citation>
    <scope>NUCLEOTIDE SEQUENCE [LARGE SCALE GENOMIC DNA]</scope>
    <source>
        <strain evidence="3 4">12200R-189</strain>
    </source>
</reference>
<dbReference type="RefSeq" id="WP_162358364.1">
    <property type="nucleotide sequence ID" value="NZ_CP048209.1"/>
</dbReference>
<dbReference type="AlphaFoldDB" id="A0A6C0FZ48"/>
<evidence type="ECO:0000313" key="4">
    <source>
        <dbReference type="Proteomes" id="UP000476064"/>
    </source>
</evidence>
<dbReference type="Pfam" id="PF14042">
    <property type="entry name" value="DUF4247"/>
    <property type="match status" value="1"/>
</dbReference>
<dbReference type="Proteomes" id="UP000476064">
    <property type="component" value="Chromosome"/>
</dbReference>
<feature type="compositionally biased region" description="Polar residues" evidence="1">
    <location>
        <begin position="190"/>
        <end position="206"/>
    </location>
</feature>
<organism evidence="3 4">
    <name type="scientific">Paenibacillus lycopersici</name>
    <dbReference type="NCBI Taxonomy" id="2704462"/>
    <lineage>
        <taxon>Bacteria</taxon>
        <taxon>Bacillati</taxon>
        <taxon>Bacillota</taxon>
        <taxon>Bacilli</taxon>
        <taxon>Bacillales</taxon>
        <taxon>Paenibacillaceae</taxon>
        <taxon>Paenibacillus</taxon>
    </lineage>
</organism>
<gene>
    <name evidence="3" type="ORF">GXP70_19365</name>
</gene>
<accession>A0A6C0FZ48</accession>
<evidence type="ECO:0000256" key="1">
    <source>
        <dbReference type="SAM" id="MobiDB-lite"/>
    </source>
</evidence>
<dbReference type="InterPro" id="IPR025341">
    <property type="entry name" value="DUF4247"/>
</dbReference>
<name>A0A6C0FZ48_9BACL</name>
<evidence type="ECO:0000256" key="2">
    <source>
        <dbReference type="SAM" id="SignalP"/>
    </source>
</evidence>
<evidence type="ECO:0000313" key="3">
    <source>
        <dbReference type="EMBL" id="QHT61927.1"/>
    </source>
</evidence>
<proteinExistence type="predicted"/>
<feature type="region of interest" description="Disordered" evidence="1">
    <location>
        <begin position="146"/>
        <end position="246"/>
    </location>
</feature>
<keyword evidence="2" id="KW-0732">Signal</keyword>
<protein>
    <submittedName>
        <fullName evidence="3">DUF4247 domain-containing protein</fullName>
    </submittedName>
</protein>
<feature type="signal peptide" evidence="2">
    <location>
        <begin position="1"/>
        <end position="23"/>
    </location>
</feature>
<dbReference type="EMBL" id="CP048209">
    <property type="protein sequence ID" value="QHT61927.1"/>
    <property type="molecule type" value="Genomic_DNA"/>
</dbReference>
<dbReference type="PROSITE" id="PS51257">
    <property type="entry name" value="PROKAR_LIPOPROTEIN"/>
    <property type="match status" value="1"/>
</dbReference>